<comment type="caution">
    <text evidence="3">The sequence shown here is derived from an EMBL/GenBank/DDBJ whole genome shotgun (WGS) entry which is preliminary data.</text>
</comment>
<name>A0ABV7ECU5_9SPHN</name>
<accession>A0ABV7ECU5</accession>
<dbReference type="EMBL" id="JBHRSU010000005">
    <property type="protein sequence ID" value="MFC3100477.1"/>
    <property type="molecule type" value="Genomic_DNA"/>
</dbReference>
<keyword evidence="1" id="KW-0472">Membrane</keyword>
<keyword evidence="1" id="KW-0812">Transmembrane</keyword>
<feature type="transmembrane region" description="Helical" evidence="1">
    <location>
        <begin position="300"/>
        <end position="319"/>
    </location>
</feature>
<sequence length="432" mass="46628">MSRRANPFSAKAVLGLLLVGGGALLLFLYAIGAGWTGERMGVTAHGRSNALDGYSGLVQLLERRGHDVRLTRAQSDVDRVEDLLILTPGTNTDPQRLEDVLWARSTTGPTIVILPKWQSRPLPDNAPEGTQDDWVELAPGYTGLWFSQVPSLAPLTLATGESVSWRGLGLSGRFPSALVQAITELPNDELIPLITDTEGDLLAGYWNRGGWHPALAEAAEITFSQEAEDEQDGDLFPLIVVAEPDLFNNYGMSDEARARAAVALVELAMEGEDVGIVFDLTMPGLGASENLLTLAFRPPFLAATICLLLAMLVVGWRAFRRFGPPLAQAPAMRAGKAQLARNSAALIERARRWRLLGAPYAALVAARLARALNIREHDPLAREAAIDAALHARGLEGTGFAAAAEAMRTARRPAEILRGAQTLKTIERMLEK</sequence>
<evidence type="ECO:0000313" key="4">
    <source>
        <dbReference type="Proteomes" id="UP001595378"/>
    </source>
</evidence>
<evidence type="ECO:0000313" key="3">
    <source>
        <dbReference type="EMBL" id="MFC3100477.1"/>
    </source>
</evidence>
<evidence type="ECO:0000256" key="1">
    <source>
        <dbReference type="SAM" id="Phobius"/>
    </source>
</evidence>
<protein>
    <submittedName>
        <fullName evidence="3">DUF4350 domain-containing protein</fullName>
    </submittedName>
</protein>
<keyword evidence="4" id="KW-1185">Reference proteome</keyword>
<dbReference type="RefSeq" id="WP_336917729.1">
    <property type="nucleotide sequence ID" value="NZ_JBANRN010000002.1"/>
</dbReference>
<proteinExistence type="predicted"/>
<feature type="domain" description="DUF4350" evidence="2">
    <location>
        <begin position="50"/>
        <end position="264"/>
    </location>
</feature>
<dbReference type="Proteomes" id="UP001595378">
    <property type="component" value="Unassembled WGS sequence"/>
</dbReference>
<gene>
    <name evidence="3" type="ORF">ACFODK_06190</name>
</gene>
<dbReference type="InterPro" id="IPR025646">
    <property type="entry name" value="DUF4350"/>
</dbReference>
<keyword evidence="1" id="KW-1133">Transmembrane helix</keyword>
<dbReference type="Pfam" id="PF14258">
    <property type="entry name" value="DUF4350"/>
    <property type="match status" value="1"/>
</dbReference>
<reference evidence="4" key="1">
    <citation type="journal article" date="2019" name="Int. J. Syst. Evol. Microbiol.">
        <title>The Global Catalogue of Microorganisms (GCM) 10K type strain sequencing project: providing services to taxonomists for standard genome sequencing and annotation.</title>
        <authorList>
            <consortium name="The Broad Institute Genomics Platform"/>
            <consortium name="The Broad Institute Genome Sequencing Center for Infectious Disease"/>
            <person name="Wu L."/>
            <person name="Ma J."/>
        </authorList>
    </citation>
    <scope>NUCLEOTIDE SEQUENCE [LARGE SCALE GENOMIC DNA]</scope>
    <source>
        <strain evidence="4">KCTC 52606</strain>
    </source>
</reference>
<evidence type="ECO:0000259" key="2">
    <source>
        <dbReference type="Pfam" id="PF14258"/>
    </source>
</evidence>
<organism evidence="3 4">
    <name type="scientific">Alteraurantiacibacter lauratis</name>
    <dbReference type="NCBI Taxonomy" id="2054627"/>
    <lineage>
        <taxon>Bacteria</taxon>
        <taxon>Pseudomonadati</taxon>
        <taxon>Pseudomonadota</taxon>
        <taxon>Alphaproteobacteria</taxon>
        <taxon>Sphingomonadales</taxon>
        <taxon>Erythrobacteraceae</taxon>
        <taxon>Alteraurantiacibacter</taxon>
    </lineage>
</organism>